<evidence type="ECO:0000313" key="2">
    <source>
        <dbReference type="Proteomes" id="UP000254707"/>
    </source>
</evidence>
<sequence>MTTNINSAKHLNVTRGVFKIGYFIVFVIIAVCIGIYFSKRDKPMSPSSWFKGIGVIAFAMVIVSGFYHVDDIKQGGENGEHKAKNEEKI</sequence>
<dbReference type="Proteomes" id="UP000254707">
    <property type="component" value="Unassembled WGS sequence"/>
</dbReference>
<dbReference type="EMBL" id="UHED01000001">
    <property type="protein sequence ID" value="SUM84357.1"/>
    <property type="molecule type" value="Genomic_DNA"/>
</dbReference>
<evidence type="ECO:0000313" key="1">
    <source>
        <dbReference type="EMBL" id="SUM84357.1"/>
    </source>
</evidence>
<gene>
    <name evidence="1" type="ORF">NCTC7688_02438</name>
</gene>
<dbReference type="GeneID" id="66868313"/>
<protein>
    <submittedName>
        <fullName evidence="1">Uncharacterized protein</fullName>
    </submittedName>
</protein>
<reference evidence="1 2" key="1">
    <citation type="submission" date="2018-06" db="EMBL/GenBank/DDBJ databases">
        <authorList>
            <consortium name="Pathogen Informatics"/>
            <person name="Doyle S."/>
        </authorList>
    </citation>
    <scope>NUCLEOTIDE SEQUENCE [LARGE SCALE GENOMIC DNA]</scope>
    <source>
        <strain evidence="1 2">NCTC7688</strain>
    </source>
</reference>
<name>A0A380HR88_STASA</name>
<dbReference type="AlphaFoldDB" id="A0A380HR88"/>
<organism evidence="1 2">
    <name type="scientific">Staphylococcus saprophyticus</name>
    <dbReference type="NCBI Taxonomy" id="29385"/>
    <lineage>
        <taxon>Bacteria</taxon>
        <taxon>Bacillati</taxon>
        <taxon>Bacillota</taxon>
        <taxon>Bacilli</taxon>
        <taxon>Bacillales</taxon>
        <taxon>Staphylococcaceae</taxon>
        <taxon>Staphylococcus</taxon>
    </lineage>
</organism>
<accession>A0A380HR88</accession>
<dbReference type="RefSeq" id="WP_228481216.1">
    <property type="nucleotide sequence ID" value="NZ_CAXOKG010000005.1"/>
</dbReference>
<proteinExistence type="predicted"/>